<dbReference type="SUPFAM" id="SSF53822">
    <property type="entry name" value="Periplasmic binding protein-like I"/>
    <property type="match status" value="1"/>
</dbReference>
<sequence length="363" mass="38247">MRDARRTAHASTPTRRPGILGRRCYIFLVSTRVTLSDVAEAVGVSAQTVSRVLNNHPSVRPETRQKVLAAVQALGYEPNLAARLLASGSSGAVGILLTAGLSHGMASTFSAIARAVRERGDTFVLATAEGGDPESVRQALAHLHGHRVATIVVLAQRADVLTILSSQRHRGPVVVIISGQHEFSELATVSIDQALGARLATEHLLDQGRNRLLHVTGDLSWQDASERLAAYQAACAQAGVPGRWVGTDAWTGEAGAKVARRLLDSGLPDAVFAANDDIALGLCHELLAAGVRIPDDVAVVGFDDIPLARWATPSLSSVTQDFDALGRTALSLSDELMEGGAPRKVTLTPQLVIRDSSPGRSSG</sequence>
<dbReference type="Proteomes" id="UP000004668">
    <property type="component" value="Unassembled WGS sequence"/>
</dbReference>
<dbReference type="HOGENOM" id="CLU_037628_6_1_11"/>
<dbReference type="SUPFAM" id="SSF47413">
    <property type="entry name" value="lambda repressor-like DNA-binding domains"/>
    <property type="match status" value="1"/>
</dbReference>
<dbReference type="eggNOG" id="COG1609">
    <property type="taxonomic scope" value="Bacteria"/>
</dbReference>
<dbReference type="InterPro" id="IPR000843">
    <property type="entry name" value="HTH_LacI"/>
</dbReference>
<dbReference type="CDD" id="cd01392">
    <property type="entry name" value="HTH_LacI"/>
    <property type="match status" value="1"/>
</dbReference>
<dbReference type="Pfam" id="PF00356">
    <property type="entry name" value="LacI"/>
    <property type="match status" value="1"/>
</dbReference>
<dbReference type="PANTHER" id="PTHR30146:SF109">
    <property type="entry name" value="HTH-TYPE TRANSCRIPTIONAL REGULATOR GALS"/>
    <property type="match status" value="1"/>
</dbReference>
<dbReference type="InterPro" id="IPR046335">
    <property type="entry name" value="LacI/GalR-like_sensor"/>
</dbReference>
<dbReference type="Pfam" id="PF13377">
    <property type="entry name" value="Peripla_BP_3"/>
    <property type="match status" value="1"/>
</dbReference>
<dbReference type="AlphaFoldDB" id="F2V019"/>
<protein>
    <recommendedName>
        <fullName evidence="4">HTH lacI-type domain-containing protein</fullName>
    </recommendedName>
</protein>
<evidence type="ECO:0000259" key="4">
    <source>
        <dbReference type="PROSITE" id="PS50932"/>
    </source>
</evidence>
<feature type="domain" description="HTH lacI-type" evidence="4">
    <location>
        <begin position="33"/>
        <end position="87"/>
    </location>
</feature>
<evidence type="ECO:0000313" key="6">
    <source>
        <dbReference type="Proteomes" id="UP000004668"/>
    </source>
</evidence>
<reference evidence="6" key="1">
    <citation type="submission" date="2010-02" db="EMBL/GenBank/DDBJ databases">
        <title>The Genome Sequence of Prevotella oris strain C735.</title>
        <authorList>
            <consortium name="The Broad Institute Genome Sequencing Platform"/>
            <person name="Ward D."/>
            <person name="Feldgarden M."/>
            <person name="Earl A."/>
            <person name="Young S.K."/>
            <person name="Zeng Q."/>
            <person name="Koehrsen M."/>
            <person name="Alvarado L."/>
            <person name="Berlin A."/>
            <person name="Bochicchio J."/>
            <person name="Borenstein D."/>
            <person name="Chapman S.B."/>
            <person name="Chen Z."/>
            <person name="Engels R."/>
            <person name="Freedman E."/>
            <person name="Gellesch M."/>
            <person name="Goldberg J."/>
            <person name="Griggs A."/>
            <person name="Gujja S."/>
            <person name="Heilman E."/>
            <person name="Heiman D."/>
            <person name="Hepburn T."/>
            <person name="Howarth C."/>
            <person name="Jen D."/>
            <person name="Larson L."/>
            <person name="Mehta T."/>
            <person name="Park D."/>
            <person name="Pearson M."/>
            <person name="Roberts A."/>
            <person name="Saif S."/>
            <person name="Shea T."/>
            <person name="Shenoy N."/>
            <person name="Sisk P."/>
            <person name="Stolte C."/>
            <person name="Sykes S."/>
            <person name="Thomson T."/>
            <person name="Walk T."/>
            <person name="White J."/>
            <person name="Yandava C."/>
            <person name="Sibley C.D."/>
            <person name="Field T.R."/>
            <person name="Grinwis M."/>
            <person name="Eshaghurshan C.S."/>
            <person name="Surette M.G."/>
            <person name="Haas B."/>
            <person name="Nusbaum C."/>
            <person name="Birren B."/>
        </authorList>
    </citation>
    <scope>NUCLEOTIDE SEQUENCE [LARGE SCALE GENOMIC DNA]</scope>
    <source>
        <strain evidence="6">C505</strain>
    </source>
</reference>
<dbReference type="CDD" id="cd01574">
    <property type="entry name" value="PBP1_LacI"/>
    <property type="match status" value="1"/>
</dbReference>
<dbReference type="SMART" id="SM00354">
    <property type="entry name" value="HTH_LACI"/>
    <property type="match status" value="1"/>
</dbReference>
<dbReference type="PROSITE" id="PS00356">
    <property type="entry name" value="HTH_LACI_1"/>
    <property type="match status" value="1"/>
</dbReference>
<evidence type="ECO:0000256" key="1">
    <source>
        <dbReference type="ARBA" id="ARBA00023015"/>
    </source>
</evidence>
<dbReference type="PANTHER" id="PTHR30146">
    <property type="entry name" value="LACI-RELATED TRANSCRIPTIONAL REPRESSOR"/>
    <property type="match status" value="1"/>
</dbReference>
<evidence type="ECO:0000256" key="3">
    <source>
        <dbReference type="ARBA" id="ARBA00023163"/>
    </source>
</evidence>
<keyword evidence="3" id="KW-0804">Transcription</keyword>
<dbReference type="EMBL" id="ACRE02000009">
    <property type="protein sequence ID" value="EGE37773.2"/>
    <property type="molecule type" value="Genomic_DNA"/>
</dbReference>
<evidence type="ECO:0000313" key="5">
    <source>
        <dbReference type="EMBL" id="EGE37773.2"/>
    </source>
</evidence>
<dbReference type="Gene3D" id="3.40.50.2300">
    <property type="match status" value="2"/>
</dbReference>
<proteinExistence type="predicted"/>
<dbReference type="GO" id="GO:0000976">
    <property type="term" value="F:transcription cis-regulatory region binding"/>
    <property type="evidence" value="ECO:0007669"/>
    <property type="project" value="TreeGrafter"/>
</dbReference>
<dbReference type="InterPro" id="IPR028082">
    <property type="entry name" value="Peripla_BP_I"/>
</dbReference>
<organism evidence="5 6">
    <name type="scientific">Actinomyces viscosus C505</name>
    <dbReference type="NCBI Taxonomy" id="562973"/>
    <lineage>
        <taxon>Bacteria</taxon>
        <taxon>Bacillati</taxon>
        <taxon>Actinomycetota</taxon>
        <taxon>Actinomycetes</taxon>
        <taxon>Actinomycetales</taxon>
        <taxon>Actinomycetaceae</taxon>
        <taxon>Actinomyces</taxon>
    </lineage>
</organism>
<evidence type="ECO:0000256" key="2">
    <source>
        <dbReference type="ARBA" id="ARBA00023125"/>
    </source>
</evidence>
<keyword evidence="2" id="KW-0238">DNA-binding</keyword>
<comment type="caution">
    <text evidence="5">The sequence shown here is derived from an EMBL/GenBank/DDBJ whole genome shotgun (WGS) entry which is preliminary data.</text>
</comment>
<name>F2V019_ACTVI</name>
<gene>
    <name evidence="5" type="ORF">HMPREF0059_02044</name>
</gene>
<dbReference type="InterPro" id="IPR010982">
    <property type="entry name" value="Lambda_DNA-bd_dom_sf"/>
</dbReference>
<accession>F2V019</accession>
<reference evidence="5 6" key="2">
    <citation type="submission" date="2011-10" db="EMBL/GenBank/DDBJ databases">
        <title>The Genome Sequence of Actinomyces viscosus C505.</title>
        <authorList>
            <consortium name="The Broad Institute Genome Sequencing Platform"/>
            <consortium name="The Broad Institute Genome Sequencing Center for Infectious Disease"/>
            <person name="Earl A."/>
            <person name="Ward D."/>
            <person name="Feldgarden M."/>
            <person name="Gevers D."/>
            <person name="Sibley C.D."/>
            <person name="Field T.R."/>
            <person name="Grinwis M."/>
            <person name="Eshaghurshan C.S."/>
            <person name="Surette M.G."/>
            <person name="Young S.K."/>
            <person name="Zeng Q."/>
            <person name="Gargeya S."/>
            <person name="Fitzgerald M."/>
            <person name="Haas B."/>
            <person name="Abouelleil A."/>
            <person name="Alvarado L."/>
            <person name="Arachchi H.M."/>
            <person name="Berlin A."/>
            <person name="Brown A."/>
            <person name="Chapman S.B."/>
            <person name="Chen Z."/>
            <person name="Dunbar C."/>
            <person name="Freedman E."/>
            <person name="Gearin G."/>
            <person name="Goldberg J."/>
            <person name="Griggs A."/>
            <person name="Gujja S."/>
            <person name="Heiman D."/>
            <person name="Howarth C."/>
            <person name="Larson L."/>
            <person name="Lui A."/>
            <person name="MacDonald P.J.P."/>
            <person name="Montmayeur A."/>
            <person name="Murphy C."/>
            <person name="Neiman D."/>
            <person name="Pearson M."/>
            <person name="Priest M."/>
            <person name="Roberts A."/>
            <person name="Saif S."/>
            <person name="Shea T."/>
            <person name="Shenoy N."/>
            <person name="Sisk P."/>
            <person name="Stolte C."/>
            <person name="Sykes S."/>
            <person name="Wortman J."/>
            <person name="Nusbaum C."/>
            <person name="Birren B."/>
        </authorList>
    </citation>
    <scope>NUCLEOTIDE SEQUENCE [LARGE SCALE GENOMIC DNA]</scope>
    <source>
        <strain evidence="5 6">C505</strain>
    </source>
</reference>
<dbReference type="PROSITE" id="PS50932">
    <property type="entry name" value="HTH_LACI_2"/>
    <property type="match status" value="1"/>
</dbReference>
<dbReference type="Gene3D" id="1.10.260.40">
    <property type="entry name" value="lambda repressor-like DNA-binding domains"/>
    <property type="match status" value="1"/>
</dbReference>
<dbReference type="PRINTS" id="PR00036">
    <property type="entry name" value="HTHLACI"/>
</dbReference>
<dbReference type="GO" id="GO:0003700">
    <property type="term" value="F:DNA-binding transcription factor activity"/>
    <property type="evidence" value="ECO:0007669"/>
    <property type="project" value="TreeGrafter"/>
</dbReference>
<keyword evidence="1" id="KW-0805">Transcription regulation</keyword>